<gene>
    <name evidence="3" type="ORF">OHJ16_10205</name>
</gene>
<feature type="domain" description="RAMA" evidence="2">
    <location>
        <begin position="359"/>
        <end position="422"/>
    </location>
</feature>
<proteinExistence type="predicted"/>
<evidence type="ECO:0000313" key="3">
    <source>
        <dbReference type="EMBL" id="MCZ0858413.1"/>
    </source>
</evidence>
<evidence type="ECO:0000256" key="1">
    <source>
        <dbReference type="SAM" id="MobiDB-lite"/>
    </source>
</evidence>
<dbReference type="Pfam" id="PF18755">
    <property type="entry name" value="RAMA"/>
    <property type="match status" value="1"/>
</dbReference>
<dbReference type="RefSeq" id="WP_268917813.1">
    <property type="nucleotide sequence ID" value="NZ_CP124548.1"/>
</dbReference>
<feature type="region of interest" description="Disordered" evidence="1">
    <location>
        <begin position="199"/>
        <end position="242"/>
    </location>
</feature>
<evidence type="ECO:0000259" key="2">
    <source>
        <dbReference type="Pfam" id="PF18755"/>
    </source>
</evidence>
<keyword evidence="4" id="KW-1185">Reference proteome</keyword>
<sequence length="425" mass="44664">MALFELTGTRLEATALGEPVEAAQRQTVLGAVRGQLVDVLRRPVFPIVWEREGDADVLTALDAASQVMCVELLERLDAAALVAAMARTAAAAQSGWTDLAARYPGGSTSFREDWDEFRETVPINAGPSPRLTMIAMAVNDDVRTALAMLLCSGIEVQEAQVRTASDGRVLVGLEPVRHDVLGGSGAVLVARASRMALERPKENEAATTAPTMPVPSMRRGTRTSRAAKKDRPPMAPGGRVEAATGHVEAARVRAAGARGERSRAARARAVGPAAAVATTLIEPMEPVEAVEAVTGPNDVTVPTVRLVESASPATSPGGVDRNHRAAAPVLGAQPTVPSGGQSAAALASVASRIDTPVTLVWQRMRRGIHHEAVLSADGVITLSNGMRFRDPSAAANAAQHTQDIDGWRVWRVGAQGPALRDFIKD</sequence>
<dbReference type="InterPro" id="IPR040843">
    <property type="entry name" value="RAMA"/>
</dbReference>
<name>A0ABT4I9J1_9ACTO</name>
<evidence type="ECO:0000313" key="4">
    <source>
        <dbReference type="Proteomes" id="UP001072034"/>
    </source>
</evidence>
<accession>A0ABT4I9J1</accession>
<comment type="caution">
    <text evidence="3">The sequence shown here is derived from an EMBL/GenBank/DDBJ whole genome shotgun (WGS) entry which is preliminary data.</text>
</comment>
<dbReference type="Proteomes" id="UP001072034">
    <property type="component" value="Unassembled WGS sequence"/>
</dbReference>
<organism evidence="3 4">
    <name type="scientific">Actinomyces israelii</name>
    <dbReference type="NCBI Taxonomy" id="1659"/>
    <lineage>
        <taxon>Bacteria</taxon>
        <taxon>Bacillati</taxon>
        <taxon>Actinomycetota</taxon>
        <taxon>Actinomycetes</taxon>
        <taxon>Actinomycetales</taxon>
        <taxon>Actinomycetaceae</taxon>
        <taxon>Actinomyces</taxon>
    </lineage>
</organism>
<protein>
    <recommendedName>
        <fullName evidence="2">RAMA domain-containing protein</fullName>
    </recommendedName>
</protein>
<reference evidence="3" key="1">
    <citation type="submission" date="2022-10" db="EMBL/GenBank/DDBJ databases">
        <title>Genome sequence of Actinomyces israelii ATCC 10048.</title>
        <authorList>
            <person name="Watt R.M."/>
            <person name="Tong W.M."/>
        </authorList>
    </citation>
    <scope>NUCLEOTIDE SEQUENCE</scope>
    <source>
        <strain evidence="3">ATCC 10048</strain>
    </source>
</reference>
<dbReference type="EMBL" id="JAPTMY010000022">
    <property type="protein sequence ID" value="MCZ0858413.1"/>
    <property type="molecule type" value="Genomic_DNA"/>
</dbReference>